<feature type="domain" description="ABC transmembrane type-1" evidence="6">
    <location>
        <begin position="66"/>
        <end position="242"/>
    </location>
</feature>
<keyword evidence="8" id="KW-1185">Reference proteome</keyword>
<organism evidence="7 8">
    <name type="scientific">Gordonia pseudamarae</name>
    <dbReference type="NCBI Taxonomy" id="2831662"/>
    <lineage>
        <taxon>Bacteria</taxon>
        <taxon>Bacillati</taxon>
        <taxon>Actinomycetota</taxon>
        <taxon>Actinomycetes</taxon>
        <taxon>Mycobacteriales</taxon>
        <taxon>Gordoniaceae</taxon>
        <taxon>Gordonia</taxon>
    </lineage>
</organism>
<proteinExistence type="predicted"/>
<evidence type="ECO:0000256" key="2">
    <source>
        <dbReference type="ARBA" id="ARBA00022692"/>
    </source>
</evidence>
<dbReference type="EMBL" id="CP045809">
    <property type="protein sequence ID" value="QHN33581.1"/>
    <property type="molecule type" value="Genomic_DNA"/>
</dbReference>
<dbReference type="Pfam" id="PF00528">
    <property type="entry name" value="BPD_transp_1"/>
    <property type="match status" value="1"/>
</dbReference>
<keyword evidence="4 5" id="KW-0472">Membrane</keyword>
<feature type="transmembrane region" description="Helical" evidence="5">
    <location>
        <begin position="110"/>
        <end position="127"/>
    </location>
</feature>
<sequence length="247" mass="24023">MTLHLRRLSATAAIPAVGSLTAIVVAGVLAPDAAPGTAPARGIGAAAASTFSLLLVSGVTTIMIVGVAAVAGRALPAVGTLMSAAWRILPLLIVAAAVVVTILARGGPLHVVPLGVILAVPAGLAVGSRLTGALAEQLAHTSVTMARTLGVDARRLLIRRALPAASLDSLPVVAAALGGLAVGAVVAEPLTGRSGLGLFIVDAVADGDAARQQVAAAVTVIAVTVAGVLGASARAAADPRIRLTGHP</sequence>
<feature type="transmembrane region" description="Helical" evidence="5">
    <location>
        <begin position="164"/>
        <end position="187"/>
    </location>
</feature>
<gene>
    <name evidence="7" type="ORF">GII31_00325</name>
</gene>
<evidence type="ECO:0000256" key="3">
    <source>
        <dbReference type="ARBA" id="ARBA00022989"/>
    </source>
</evidence>
<keyword evidence="2 5" id="KW-0812">Transmembrane</keyword>
<evidence type="ECO:0000313" key="8">
    <source>
        <dbReference type="Proteomes" id="UP001059836"/>
    </source>
</evidence>
<accession>A0ABX6IEM2</accession>
<reference evidence="7" key="1">
    <citation type="journal article" date="2021" name="Nat. Microbiol.">
        <title>Cocultivation of an ultrasmall environmental parasitic bacterium with lytic ability against bacteria associated with wastewater foams.</title>
        <authorList>
            <person name="Batinovic S."/>
            <person name="Rose J.J.A."/>
            <person name="Ratcliffe J."/>
            <person name="Seviour R.J."/>
            <person name="Petrovski S."/>
        </authorList>
    </citation>
    <scope>NUCLEOTIDE SEQUENCE</scope>
    <source>
        <strain evidence="7">CON9</strain>
    </source>
</reference>
<feature type="transmembrane region" description="Helical" evidence="5">
    <location>
        <begin position="84"/>
        <end position="104"/>
    </location>
</feature>
<keyword evidence="3 5" id="KW-1133">Transmembrane helix</keyword>
<comment type="subcellular location">
    <subcellularLocation>
        <location evidence="1">Membrane</location>
        <topology evidence="1">Multi-pass membrane protein</topology>
    </subcellularLocation>
</comment>
<feature type="transmembrane region" description="Helical" evidence="5">
    <location>
        <begin position="12"/>
        <end position="30"/>
    </location>
</feature>
<feature type="transmembrane region" description="Helical" evidence="5">
    <location>
        <begin position="214"/>
        <end position="233"/>
    </location>
</feature>
<dbReference type="RefSeq" id="WP_213245743.1">
    <property type="nucleotide sequence ID" value="NZ_CP045806.1"/>
</dbReference>
<dbReference type="Proteomes" id="UP001059836">
    <property type="component" value="Chromosome"/>
</dbReference>
<evidence type="ECO:0000256" key="5">
    <source>
        <dbReference type="SAM" id="Phobius"/>
    </source>
</evidence>
<name>A0ABX6IEM2_9ACTN</name>
<feature type="transmembrane region" description="Helical" evidence="5">
    <location>
        <begin position="50"/>
        <end position="72"/>
    </location>
</feature>
<evidence type="ECO:0000256" key="1">
    <source>
        <dbReference type="ARBA" id="ARBA00004141"/>
    </source>
</evidence>
<protein>
    <submittedName>
        <fullName evidence="7">ABC transporter permease subunit</fullName>
    </submittedName>
</protein>
<evidence type="ECO:0000313" key="7">
    <source>
        <dbReference type="EMBL" id="QHN33581.1"/>
    </source>
</evidence>
<evidence type="ECO:0000256" key="4">
    <source>
        <dbReference type="ARBA" id="ARBA00023136"/>
    </source>
</evidence>
<dbReference type="InterPro" id="IPR000515">
    <property type="entry name" value="MetI-like"/>
</dbReference>
<evidence type="ECO:0000259" key="6">
    <source>
        <dbReference type="Pfam" id="PF00528"/>
    </source>
</evidence>